<name>A0A1I3XYR5_9HYPH</name>
<feature type="chain" id="PRO_5046410377" description="DUF1176 domain-containing protein" evidence="1">
    <location>
        <begin position="28"/>
        <end position="192"/>
    </location>
</feature>
<organism evidence="2 3">
    <name type="scientific">Pseudovibrio ascidiaceicola</name>
    <dbReference type="NCBI Taxonomy" id="285279"/>
    <lineage>
        <taxon>Bacteria</taxon>
        <taxon>Pseudomonadati</taxon>
        <taxon>Pseudomonadota</taxon>
        <taxon>Alphaproteobacteria</taxon>
        <taxon>Hyphomicrobiales</taxon>
        <taxon>Stappiaceae</taxon>
        <taxon>Pseudovibrio</taxon>
    </lineage>
</organism>
<dbReference type="Pfam" id="PF06674">
    <property type="entry name" value="DUF1176"/>
    <property type="match status" value="1"/>
</dbReference>
<protein>
    <recommendedName>
        <fullName evidence="4">DUF1176 domain-containing protein</fullName>
    </recommendedName>
</protein>
<dbReference type="InterPro" id="IPR009560">
    <property type="entry name" value="DUF1176"/>
</dbReference>
<dbReference type="Proteomes" id="UP000199598">
    <property type="component" value="Unassembled WGS sequence"/>
</dbReference>
<evidence type="ECO:0000313" key="2">
    <source>
        <dbReference type="EMBL" id="SFK24777.1"/>
    </source>
</evidence>
<accession>A0A1I3XYR5</accession>
<keyword evidence="1" id="KW-0732">Signal</keyword>
<evidence type="ECO:0000313" key="3">
    <source>
        <dbReference type="Proteomes" id="UP000199598"/>
    </source>
</evidence>
<evidence type="ECO:0000256" key="1">
    <source>
        <dbReference type="SAM" id="SignalP"/>
    </source>
</evidence>
<gene>
    <name evidence="2" type="ORF">SAMN04488518_103240</name>
</gene>
<proteinExistence type="predicted"/>
<sequence>MFESFSRKFAHLFCFALLLSVPQSTFAGAPVEPVLHANLHDEAVLKPYLHLLDEIYPCDWHDAHTRSGYNLYDIGNGVEVLEFSCTVGMHNLANLYIRRTSNTKQPAKLISLDRPKGQPNTSRYILFNSFWDHNRNALTSFTVDRGLSDCGSFEIHRFTSQGYLELVEYRAKRECDGKFREPTDYPLIFPAE</sequence>
<evidence type="ECO:0008006" key="4">
    <source>
        <dbReference type="Google" id="ProtNLM"/>
    </source>
</evidence>
<comment type="caution">
    <text evidence="2">The sequence shown here is derived from an EMBL/GenBank/DDBJ whole genome shotgun (WGS) entry which is preliminary data.</text>
</comment>
<reference evidence="2 3" key="1">
    <citation type="submission" date="2016-10" db="EMBL/GenBank/DDBJ databases">
        <authorList>
            <person name="Varghese N."/>
            <person name="Submissions S."/>
        </authorList>
    </citation>
    <scope>NUCLEOTIDE SEQUENCE [LARGE SCALE GENOMIC DNA]</scope>
    <source>
        <strain evidence="2 3">DSM 16392</strain>
    </source>
</reference>
<dbReference type="EMBL" id="FOSK01000003">
    <property type="protein sequence ID" value="SFK24777.1"/>
    <property type="molecule type" value="Genomic_DNA"/>
</dbReference>
<feature type="signal peptide" evidence="1">
    <location>
        <begin position="1"/>
        <end position="27"/>
    </location>
</feature>
<keyword evidence="3" id="KW-1185">Reference proteome</keyword>